<feature type="region of interest" description="Disordered" evidence="8">
    <location>
        <begin position="835"/>
        <end position="860"/>
    </location>
</feature>
<dbReference type="Gene3D" id="1.25.40.20">
    <property type="entry name" value="Ankyrin repeat-containing domain"/>
    <property type="match status" value="1"/>
</dbReference>
<evidence type="ECO:0000256" key="8">
    <source>
        <dbReference type="SAM" id="MobiDB-lite"/>
    </source>
</evidence>
<keyword evidence="11" id="KW-1185">Reference proteome</keyword>
<dbReference type="SMART" id="SM01076">
    <property type="entry name" value="CG-1"/>
    <property type="match status" value="1"/>
</dbReference>
<accession>A0A7R8X6L0</accession>
<dbReference type="InterPro" id="IPR014756">
    <property type="entry name" value="Ig_E-set"/>
</dbReference>
<evidence type="ECO:0000256" key="6">
    <source>
        <dbReference type="ARBA" id="ARBA00023242"/>
    </source>
</evidence>
<dbReference type="GO" id="GO:0005634">
    <property type="term" value="C:nucleus"/>
    <property type="evidence" value="ECO:0007669"/>
    <property type="project" value="UniProtKB-SubCell"/>
</dbReference>
<keyword evidence="5" id="KW-0804">Transcription</keyword>
<organism evidence="10">
    <name type="scientific">Darwinula stevensoni</name>
    <dbReference type="NCBI Taxonomy" id="69355"/>
    <lineage>
        <taxon>Eukaryota</taxon>
        <taxon>Metazoa</taxon>
        <taxon>Ecdysozoa</taxon>
        <taxon>Arthropoda</taxon>
        <taxon>Crustacea</taxon>
        <taxon>Oligostraca</taxon>
        <taxon>Ostracoda</taxon>
        <taxon>Podocopa</taxon>
        <taxon>Podocopida</taxon>
        <taxon>Darwinulocopina</taxon>
        <taxon>Darwinuloidea</taxon>
        <taxon>Darwinulidae</taxon>
        <taxon>Darwinula</taxon>
    </lineage>
</organism>
<dbReference type="PANTHER" id="PTHR23335:SF1">
    <property type="entry name" value="CALMODULIN-BINDING TRANSCRIPTION ACTIVATOR, ISOFORM F"/>
    <property type="match status" value="1"/>
</dbReference>
<dbReference type="PROSITE" id="PS50096">
    <property type="entry name" value="IQ"/>
    <property type="match status" value="1"/>
</dbReference>
<dbReference type="Proteomes" id="UP000677054">
    <property type="component" value="Unassembled WGS sequence"/>
</dbReference>
<keyword evidence="3" id="KW-0040">ANK repeat</keyword>
<dbReference type="SUPFAM" id="SSF48403">
    <property type="entry name" value="Ankyrin repeat"/>
    <property type="match status" value="1"/>
</dbReference>
<feature type="region of interest" description="Disordered" evidence="8">
    <location>
        <begin position="149"/>
        <end position="178"/>
    </location>
</feature>
<dbReference type="InterPro" id="IPR000048">
    <property type="entry name" value="IQ_motif_EF-hand-BS"/>
</dbReference>
<evidence type="ECO:0000256" key="1">
    <source>
        <dbReference type="ARBA" id="ARBA00004123"/>
    </source>
</evidence>
<dbReference type="CDD" id="cd23767">
    <property type="entry name" value="IQCD"/>
    <property type="match status" value="1"/>
</dbReference>
<evidence type="ECO:0000256" key="2">
    <source>
        <dbReference type="ARBA" id="ARBA00008267"/>
    </source>
</evidence>
<evidence type="ECO:0000256" key="7">
    <source>
        <dbReference type="ARBA" id="ARBA00029480"/>
    </source>
</evidence>
<feature type="domain" description="CG-1" evidence="9">
    <location>
        <begin position="1"/>
        <end position="120"/>
    </location>
</feature>
<name>A0A7R8X6L0_9CRUS</name>
<sequence>MKEIASILISFDRHKEWLAKDVTIRPPSGSMFLYDRKRSKYRRDGYSWKKRRDGKTIREDHMKLKVQGVENPDVVLVHYLNVIPTSNEDVEVSVKLPSKDWNQQDLLLQLRPMFSLDNKDGESVPGLEAEGNKALEMIVQQLLGRGTRDRLDKSRYGGSQKQEGSRNGGKSRDPCLPLPQDPFPTLFPDLNLGHQEHVMVSITDFAPQTAPCQSILRGIVCFEQGGTKMLLMLDCDLNPLSSVETRYQVDFDGLIVPAVYVQPQVLSCTIPSHAPGKALFHVSLNGTPLSSPQTMTFTQAPGPVAADLLQRLQSLSLSLNHTDNMFIHILVLRFAIDEVLSTYKKKEVCDLALNKEDWYQVQELCNIGEELIDNLGYANAPPPKVMKSEGLLKLLCHMKVSNKNKQTIINNVEPRDIWEESLVSYARHLIPGQWNPSTSACTADAPRSTILHAAASLGYARLICVLLHWKVENSSTLLEREVDTQSRDLRGFSPLMCACEKGHMEAALVLYQWDRRSVDLRDNEGRSAPDIALANGFANIGKEIQRLESTFAMELRDIPRRLIKRASTDSGLDMTHQRRSSSFSTPNGFGIDSFQPYCSHGVNGATPEANLCGCQYMSSVMKNLKPSSVLWTDKEGLLSFVAEGIQENHGTCREVQFLTLAEQIIAALPARIKQNDENSMEEDHSASPLHLDVSCDTCYRHHTGEGVETGGTPCSSLSPASSSLCIPSPSSSCTPNPTQASAPTTADFTEFFAASEQDLAKLTLSDEEQRELYEAAVRIQKAYRSYKGRRKQQQEEQEAALVIQNYYRRYKQYAYMKEMGWAASLIQTSYCPYPTDGKQSGSREGTPSSSHLKRTFSQRRREHQAARKIQQFMRQSTSKLAQERAQAVEVHASTSLHLHYTRKVEMQKTREKREGRWLNACEELEEEEDNLFVLTRIVEIGLIGSA</sequence>
<dbReference type="PANTHER" id="PTHR23335">
    <property type="entry name" value="CALMODULIN-BINDING TRANSCRIPTION ACTIVATOR CAMTA"/>
    <property type="match status" value="1"/>
</dbReference>
<reference evidence="10" key="1">
    <citation type="submission" date="2020-11" db="EMBL/GenBank/DDBJ databases">
        <authorList>
            <person name="Tran Van P."/>
        </authorList>
    </citation>
    <scope>NUCLEOTIDE SEQUENCE</scope>
</reference>
<comment type="subunit">
    <text evidence="7">May interact with calmodulin.</text>
</comment>
<protein>
    <recommendedName>
        <fullName evidence="9">CG-1 domain-containing protein</fullName>
    </recommendedName>
</protein>
<evidence type="ECO:0000259" key="9">
    <source>
        <dbReference type="PROSITE" id="PS51437"/>
    </source>
</evidence>
<dbReference type="OrthoDB" id="407555at2759"/>
<proteinExistence type="inferred from homology"/>
<gene>
    <name evidence="10" type="ORF">DSTB1V02_LOCUS652</name>
</gene>
<evidence type="ECO:0000313" key="10">
    <source>
        <dbReference type="EMBL" id="CAD7240633.1"/>
    </source>
</evidence>
<dbReference type="PROSITE" id="PS51437">
    <property type="entry name" value="CG_1"/>
    <property type="match status" value="1"/>
</dbReference>
<dbReference type="InterPro" id="IPR005559">
    <property type="entry name" value="CG-1_dom"/>
</dbReference>
<keyword evidence="4" id="KW-0010">Activator</keyword>
<evidence type="ECO:0000256" key="4">
    <source>
        <dbReference type="ARBA" id="ARBA00023159"/>
    </source>
</evidence>
<comment type="subcellular location">
    <subcellularLocation>
        <location evidence="1">Nucleus</location>
    </subcellularLocation>
</comment>
<evidence type="ECO:0000256" key="5">
    <source>
        <dbReference type="ARBA" id="ARBA00023163"/>
    </source>
</evidence>
<dbReference type="Pfam" id="PF03859">
    <property type="entry name" value="CG-1"/>
    <property type="match status" value="1"/>
</dbReference>
<feature type="compositionally biased region" description="Basic residues" evidence="8">
    <location>
        <begin position="851"/>
        <end position="860"/>
    </location>
</feature>
<dbReference type="InterPro" id="IPR036770">
    <property type="entry name" value="Ankyrin_rpt-contain_sf"/>
</dbReference>
<evidence type="ECO:0000256" key="3">
    <source>
        <dbReference type="ARBA" id="ARBA00023043"/>
    </source>
</evidence>
<dbReference type="InterPro" id="IPR013783">
    <property type="entry name" value="Ig-like_fold"/>
</dbReference>
<dbReference type="GO" id="GO:0003712">
    <property type="term" value="F:transcription coregulator activity"/>
    <property type="evidence" value="ECO:0007669"/>
    <property type="project" value="TreeGrafter"/>
</dbReference>
<dbReference type="SUPFAM" id="SSF81296">
    <property type="entry name" value="E set domains"/>
    <property type="match status" value="1"/>
</dbReference>
<dbReference type="Gene3D" id="1.20.5.190">
    <property type="match status" value="1"/>
</dbReference>
<dbReference type="EMBL" id="LR899564">
    <property type="protein sequence ID" value="CAD7240633.1"/>
    <property type="molecule type" value="Genomic_DNA"/>
</dbReference>
<keyword evidence="6" id="KW-0539">Nucleus</keyword>
<dbReference type="AlphaFoldDB" id="A0A7R8X6L0"/>
<dbReference type="Gene3D" id="2.60.40.10">
    <property type="entry name" value="Immunoglobulins"/>
    <property type="match status" value="1"/>
</dbReference>
<evidence type="ECO:0000313" key="11">
    <source>
        <dbReference type="Proteomes" id="UP000677054"/>
    </source>
</evidence>
<dbReference type="SMART" id="SM00015">
    <property type="entry name" value="IQ"/>
    <property type="match status" value="2"/>
</dbReference>
<dbReference type="EMBL" id="CAJPEV010000047">
    <property type="protein sequence ID" value="CAG0879570.1"/>
    <property type="molecule type" value="Genomic_DNA"/>
</dbReference>
<feature type="compositionally biased region" description="Polar residues" evidence="8">
    <location>
        <begin position="837"/>
        <end position="850"/>
    </location>
</feature>
<dbReference type="GO" id="GO:0006357">
    <property type="term" value="P:regulation of transcription by RNA polymerase II"/>
    <property type="evidence" value="ECO:0007669"/>
    <property type="project" value="TreeGrafter"/>
</dbReference>
<comment type="similarity">
    <text evidence="2">Belongs to the CAMTA family.</text>
</comment>
<dbReference type="GO" id="GO:0003690">
    <property type="term" value="F:double-stranded DNA binding"/>
    <property type="evidence" value="ECO:0007669"/>
    <property type="project" value="TreeGrafter"/>
</dbReference>